<comment type="cofactor">
    <cofactor evidence="6">
        <name>Zn(2+)</name>
        <dbReference type="ChEBI" id="CHEBI:29105"/>
    </cofactor>
    <text evidence="6">Binds 1 zinc ion per subunit. The zinc ion is important for the structural integrity of the protein.</text>
</comment>
<evidence type="ECO:0000256" key="6">
    <source>
        <dbReference type="HAMAP-Rule" id="MF_01400"/>
    </source>
</evidence>
<evidence type="ECO:0000256" key="2">
    <source>
        <dbReference type="ARBA" id="ARBA00022723"/>
    </source>
</evidence>
<feature type="binding site" evidence="6">
    <location>
        <position position="54"/>
    </location>
    <ligand>
        <name>Zn(2+)</name>
        <dbReference type="ChEBI" id="CHEBI:29105"/>
    </ligand>
</feature>
<evidence type="ECO:0000256" key="1">
    <source>
        <dbReference type="ARBA" id="ARBA00007174"/>
    </source>
</evidence>
<evidence type="ECO:0000256" key="3">
    <source>
        <dbReference type="ARBA" id="ARBA00022833"/>
    </source>
</evidence>
<evidence type="ECO:0000313" key="9">
    <source>
        <dbReference type="Proteomes" id="UP000539372"/>
    </source>
</evidence>
<accession>A0A7Y0E2X7</accession>
<dbReference type="RefSeq" id="WP_169625902.1">
    <property type="nucleotide sequence ID" value="NZ_JABBNT010000004.1"/>
</dbReference>
<dbReference type="Proteomes" id="UP000539372">
    <property type="component" value="Unassembled WGS sequence"/>
</dbReference>
<organism evidence="8 9">
    <name type="scientific">Pacificispira spongiicola</name>
    <dbReference type="NCBI Taxonomy" id="2729598"/>
    <lineage>
        <taxon>Bacteria</taxon>
        <taxon>Pseudomonadati</taxon>
        <taxon>Pseudomonadota</taxon>
        <taxon>Alphaproteobacteria</taxon>
        <taxon>Rhodospirillales</taxon>
        <taxon>Rhodospirillaceae</taxon>
        <taxon>Pacificispira</taxon>
    </lineage>
</organism>
<dbReference type="Pfam" id="PF01641">
    <property type="entry name" value="SelR"/>
    <property type="match status" value="1"/>
</dbReference>
<sequence length="139" mass="15696">MSDGKTTKTKINLTDADWQERLTPEEFEITRRHGTERAFSGKYNAEKRKGTYLCKCCGEPLFHSNTKYDSGSGWPSFFKPIADDAVEEHSDTSLFMRRTEVVCARCDAHLGHVFPDGPRPTGLRYCINSASLDLEEDIG</sequence>
<dbReference type="GO" id="GO:0008270">
    <property type="term" value="F:zinc ion binding"/>
    <property type="evidence" value="ECO:0007669"/>
    <property type="project" value="UniProtKB-UniRule"/>
</dbReference>
<name>A0A7Y0E2X7_9PROT</name>
<feature type="binding site" evidence="6">
    <location>
        <position position="106"/>
    </location>
    <ligand>
        <name>Zn(2+)</name>
        <dbReference type="ChEBI" id="CHEBI:29105"/>
    </ligand>
</feature>
<dbReference type="FunFam" id="2.170.150.20:FF:000001">
    <property type="entry name" value="Peptide methionine sulfoxide reductase MsrB"/>
    <property type="match status" value="1"/>
</dbReference>
<dbReference type="InterPro" id="IPR002579">
    <property type="entry name" value="Met_Sox_Rdtase_MsrB_dom"/>
</dbReference>
<evidence type="ECO:0000256" key="4">
    <source>
        <dbReference type="ARBA" id="ARBA00023002"/>
    </source>
</evidence>
<evidence type="ECO:0000313" key="8">
    <source>
        <dbReference type="EMBL" id="NMM45511.1"/>
    </source>
</evidence>
<dbReference type="PANTHER" id="PTHR10173">
    <property type="entry name" value="METHIONINE SULFOXIDE REDUCTASE"/>
    <property type="match status" value="1"/>
</dbReference>
<reference evidence="8 9" key="1">
    <citation type="submission" date="2020-04" db="EMBL/GenBank/DDBJ databases">
        <title>Rhodospirillaceae bacterium KN72 isolated from deep sea.</title>
        <authorList>
            <person name="Zhang D.-C."/>
        </authorList>
    </citation>
    <scope>NUCLEOTIDE SEQUENCE [LARGE SCALE GENOMIC DNA]</scope>
    <source>
        <strain evidence="8 9">KN72</strain>
    </source>
</reference>
<dbReference type="SUPFAM" id="SSF51316">
    <property type="entry name" value="Mss4-like"/>
    <property type="match status" value="1"/>
</dbReference>
<dbReference type="InterPro" id="IPR011057">
    <property type="entry name" value="Mss4-like_sf"/>
</dbReference>
<feature type="binding site" evidence="6">
    <location>
        <position position="57"/>
    </location>
    <ligand>
        <name>Zn(2+)</name>
        <dbReference type="ChEBI" id="CHEBI:29105"/>
    </ligand>
</feature>
<gene>
    <name evidence="6 8" type="primary">msrB</name>
    <name evidence="8" type="ORF">HH303_13535</name>
</gene>
<dbReference type="GO" id="GO:0033743">
    <property type="term" value="F:peptide-methionine (R)-S-oxide reductase activity"/>
    <property type="evidence" value="ECO:0007669"/>
    <property type="project" value="UniProtKB-UniRule"/>
</dbReference>
<dbReference type="Gene3D" id="2.170.150.20">
    <property type="entry name" value="Peptide methionine sulfoxide reductase"/>
    <property type="match status" value="1"/>
</dbReference>
<proteinExistence type="inferred from homology"/>
<feature type="active site" description="Nucleophile" evidence="6">
    <location>
        <position position="126"/>
    </location>
</feature>
<keyword evidence="4 6" id="KW-0560">Oxidoreductase</keyword>
<dbReference type="GO" id="GO:0030091">
    <property type="term" value="P:protein repair"/>
    <property type="evidence" value="ECO:0007669"/>
    <property type="project" value="InterPro"/>
</dbReference>
<protein>
    <recommendedName>
        <fullName evidence="6">Peptide methionine sulfoxide reductase MsrB</fullName>
        <ecNumber evidence="6">1.8.4.12</ecNumber>
    </recommendedName>
    <alternativeName>
        <fullName evidence="6">Peptide-methionine (R)-S-oxide reductase</fullName>
    </alternativeName>
</protein>
<dbReference type="InterPro" id="IPR028427">
    <property type="entry name" value="Met_Sox_Rdtase_MsrB"/>
</dbReference>
<comment type="catalytic activity">
    <reaction evidence="5 6">
        <text>L-methionyl-[protein] + [thioredoxin]-disulfide + H2O = L-methionyl-(R)-S-oxide-[protein] + [thioredoxin]-dithiol</text>
        <dbReference type="Rhea" id="RHEA:24164"/>
        <dbReference type="Rhea" id="RHEA-COMP:10698"/>
        <dbReference type="Rhea" id="RHEA-COMP:10700"/>
        <dbReference type="Rhea" id="RHEA-COMP:12313"/>
        <dbReference type="Rhea" id="RHEA-COMP:12314"/>
        <dbReference type="ChEBI" id="CHEBI:15377"/>
        <dbReference type="ChEBI" id="CHEBI:16044"/>
        <dbReference type="ChEBI" id="CHEBI:29950"/>
        <dbReference type="ChEBI" id="CHEBI:45764"/>
        <dbReference type="ChEBI" id="CHEBI:50058"/>
        <dbReference type="EC" id="1.8.4.12"/>
    </reaction>
</comment>
<dbReference type="HAMAP" id="MF_01400">
    <property type="entry name" value="MsrB"/>
    <property type="match status" value="1"/>
</dbReference>
<comment type="similarity">
    <text evidence="1 6">Belongs to the MsrB Met sulfoxide reductase family.</text>
</comment>
<dbReference type="PROSITE" id="PS51790">
    <property type="entry name" value="MSRB"/>
    <property type="match status" value="1"/>
</dbReference>
<evidence type="ECO:0000256" key="5">
    <source>
        <dbReference type="ARBA" id="ARBA00048488"/>
    </source>
</evidence>
<dbReference type="AlphaFoldDB" id="A0A7Y0E2X7"/>
<dbReference type="PANTHER" id="PTHR10173:SF52">
    <property type="entry name" value="METHIONINE-R-SULFOXIDE REDUCTASE B1"/>
    <property type="match status" value="1"/>
</dbReference>
<feature type="domain" description="MsrB" evidence="7">
    <location>
        <begin position="15"/>
        <end position="137"/>
    </location>
</feature>
<evidence type="ECO:0000259" key="7">
    <source>
        <dbReference type="PROSITE" id="PS51790"/>
    </source>
</evidence>
<dbReference type="GO" id="GO:0006979">
    <property type="term" value="P:response to oxidative stress"/>
    <property type="evidence" value="ECO:0007669"/>
    <property type="project" value="InterPro"/>
</dbReference>
<keyword evidence="9" id="KW-1185">Reference proteome</keyword>
<feature type="binding site" evidence="6">
    <location>
        <position position="103"/>
    </location>
    <ligand>
        <name>Zn(2+)</name>
        <dbReference type="ChEBI" id="CHEBI:29105"/>
    </ligand>
</feature>
<dbReference type="EC" id="1.8.4.12" evidence="6"/>
<comment type="caution">
    <text evidence="8">The sequence shown here is derived from an EMBL/GenBank/DDBJ whole genome shotgun (WGS) entry which is preliminary data.</text>
</comment>
<dbReference type="NCBIfam" id="TIGR00357">
    <property type="entry name" value="peptide-methionine (R)-S-oxide reductase MsrB"/>
    <property type="match status" value="1"/>
</dbReference>
<dbReference type="EMBL" id="JABBNT010000004">
    <property type="protein sequence ID" value="NMM45511.1"/>
    <property type="molecule type" value="Genomic_DNA"/>
</dbReference>
<dbReference type="GO" id="GO:0005737">
    <property type="term" value="C:cytoplasm"/>
    <property type="evidence" value="ECO:0007669"/>
    <property type="project" value="TreeGrafter"/>
</dbReference>
<keyword evidence="2 6" id="KW-0479">Metal-binding</keyword>
<keyword evidence="3 6" id="KW-0862">Zinc</keyword>